<dbReference type="InterPro" id="IPR032675">
    <property type="entry name" value="LRR_dom_sf"/>
</dbReference>
<comment type="subunit">
    <text evidence="2">Directly interacts with SKP1 and CUL1.</text>
</comment>
<dbReference type="InterPro" id="IPR036047">
    <property type="entry name" value="F-box-like_dom_sf"/>
</dbReference>
<dbReference type="EMBL" id="LR785107">
    <property type="protein sequence ID" value="CAB3245183.1"/>
    <property type="molecule type" value="mRNA"/>
</dbReference>
<dbReference type="SUPFAM" id="SSF81383">
    <property type="entry name" value="F-box domain"/>
    <property type="match status" value="1"/>
</dbReference>
<evidence type="ECO:0000256" key="2">
    <source>
        <dbReference type="ARBA" id="ARBA00062469"/>
    </source>
</evidence>
<proteinExistence type="evidence at transcript level"/>
<evidence type="ECO:0000256" key="3">
    <source>
        <dbReference type="ARBA" id="ARBA00070268"/>
    </source>
</evidence>
<dbReference type="SUPFAM" id="SSF52047">
    <property type="entry name" value="RNI-like"/>
    <property type="match status" value="1"/>
</dbReference>
<dbReference type="SMART" id="SM00256">
    <property type="entry name" value="FBOX"/>
    <property type="match status" value="1"/>
</dbReference>
<evidence type="ECO:0000256" key="1">
    <source>
        <dbReference type="ARBA" id="ARBA00022786"/>
    </source>
</evidence>
<keyword evidence="1" id="KW-0833">Ubl conjugation pathway</keyword>
<sequence length="380" mass="44246">MEYLNWSTVPDHILVDIFSYLPVNDRLQSSLVCKSWSECFHHPKLWSKFMFKFDTDIDNEGKAITCIEKYCKELKDVEIYVNQAQKISRERALQVMDELTSTQKKKLQKFAFHFTGANPLCFKGQEILDSLKKLFSRKPDEEIVFQLSYVDLNHCNIALDNDLILTLANQHQALRVVHLQNSCLVDNVKPSCIKELIQKCPFLEELDIFYHCLNDSVMEAMCEKRKVPFKILSLLGNRSDKYKAMIETEMWKKFKEANSEAQVTLQFHMIMPHHLIIPMLCPGIPLTRLHLKVYGWLTDELNHIGRTYWDTLKFLSFHTSLDHSTKAPPGLEPALLDLVSRCDKLEELHCYCTLQSETITRIKTMKSLTNSTLYCETTNP</sequence>
<dbReference type="Gene3D" id="1.20.1280.50">
    <property type="match status" value="1"/>
</dbReference>
<evidence type="ECO:0000259" key="5">
    <source>
        <dbReference type="PROSITE" id="PS50181"/>
    </source>
</evidence>
<dbReference type="CDD" id="cd22104">
    <property type="entry name" value="F-box_FBXO33"/>
    <property type="match status" value="1"/>
</dbReference>
<dbReference type="PANTHER" id="PTHR20872:SF1">
    <property type="entry name" value="F-BOX DOMAIN-CONTAINING PROTEIN"/>
    <property type="match status" value="1"/>
</dbReference>
<evidence type="ECO:0000313" key="6">
    <source>
        <dbReference type="EMBL" id="CAB3245183.1"/>
    </source>
</evidence>
<dbReference type="PANTHER" id="PTHR20872">
    <property type="match status" value="1"/>
</dbReference>
<dbReference type="Pfam" id="PF12937">
    <property type="entry name" value="F-box-like"/>
    <property type="match status" value="1"/>
</dbReference>
<accession>A0A6F9DCU1</accession>
<dbReference type="FunFam" id="3.80.10.10:FF:000260">
    <property type="entry name" value="F-box/LRR-repeat protein 8"/>
    <property type="match status" value="1"/>
</dbReference>
<dbReference type="AlphaFoldDB" id="A0A6F9DCU1"/>
<name>A0A6F9DCU1_9ASCI</name>
<feature type="domain" description="F-box" evidence="5">
    <location>
        <begin position="3"/>
        <end position="49"/>
    </location>
</feature>
<evidence type="ECO:0000256" key="4">
    <source>
        <dbReference type="ARBA" id="ARBA00077971"/>
    </source>
</evidence>
<dbReference type="PROSITE" id="PS50181">
    <property type="entry name" value="FBOX"/>
    <property type="match status" value="1"/>
</dbReference>
<dbReference type="InterPro" id="IPR001810">
    <property type="entry name" value="F-box_dom"/>
</dbReference>
<gene>
    <name evidence="6" type="primary">Fbxl8</name>
</gene>
<dbReference type="Gene3D" id="3.80.10.10">
    <property type="entry name" value="Ribonuclease Inhibitor"/>
    <property type="match status" value="1"/>
</dbReference>
<organism evidence="6">
    <name type="scientific">Phallusia mammillata</name>
    <dbReference type="NCBI Taxonomy" id="59560"/>
    <lineage>
        <taxon>Eukaryota</taxon>
        <taxon>Metazoa</taxon>
        <taxon>Chordata</taxon>
        <taxon>Tunicata</taxon>
        <taxon>Ascidiacea</taxon>
        <taxon>Phlebobranchia</taxon>
        <taxon>Ascidiidae</taxon>
        <taxon>Phallusia</taxon>
    </lineage>
</organism>
<reference evidence="6" key="1">
    <citation type="submission" date="2020-04" db="EMBL/GenBank/DDBJ databases">
        <authorList>
            <person name="Neveu A P."/>
        </authorList>
    </citation>
    <scope>NUCLEOTIDE SEQUENCE</scope>
    <source>
        <tissue evidence="6">Whole embryo</tissue>
    </source>
</reference>
<dbReference type="FunFam" id="1.20.1280.50:FF:000005">
    <property type="entry name" value="F-box/LRR-repeat protein 3 isoform X1"/>
    <property type="match status" value="1"/>
</dbReference>
<protein>
    <recommendedName>
        <fullName evidence="3">F-box/LRR-repeat protein 8</fullName>
    </recommendedName>
    <alternativeName>
        <fullName evidence="4">F-box and leucine-rich repeat protein 8</fullName>
    </alternativeName>
</protein>